<protein>
    <recommendedName>
        <fullName evidence="1">SHSP domain-containing protein</fullName>
    </recommendedName>
</protein>
<accession>A0A7J6WQ24</accession>
<dbReference type="AlphaFoldDB" id="A0A7J6WQ24"/>
<dbReference type="Gene3D" id="2.60.40.790">
    <property type="match status" value="1"/>
</dbReference>
<dbReference type="Pfam" id="PF00011">
    <property type="entry name" value="HSP20"/>
    <property type="match status" value="1"/>
</dbReference>
<dbReference type="InterPro" id="IPR002068">
    <property type="entry name" value="A-crystallin/Hsp20_dom"/>
</dbReference>
<gene>
    <name evidence="2" type="ORF">FRX31_011375</name>
</gene>
<dbReference type="EMBL" id="JABWDY010012530">
    <property type="protein sequence ID" value="KAF5199038.1"/>
    <property type="molecule type" value="Genomic_DNA"/>
</dbReference>
<feature type="non-terminal residue" evidence="2">
    <location>
        <position position="1"/>
    </location>
</feature>
<sequence>PSSDKFSMDFGEWTEIPTTIRVRSSGSMCTKHHYDDMEVINNNSLDPRFTYFVDDTMRDVLPSMDQIKKFIEEKRLQPKPRPEYTPTRDVHILCDNSREMQLMVEMPRLGAKDKVEAFVNNDNLAVMTGVKIDDGEDGDCRWNYYRQMKLSFYPSAIRAKIEDGVMIVTIFKKEEQEGGVITLSADYVFRLLF</sequence>
<evidence type="ECO:0000313" key="3">
    <source>
        <dbReference type="Proteomes" id="UP000554482"/>
    </source>
</evidence>
<dbReference type="InterPro" id="IPR008978">
    <property type="entry name" value="HSP20-like_chaperone"/>
</dbReference>
<keyword evidence="3" id="KW-1185">Reference proteome</keyword>
<dbReference type="CDD" id="cd00298">
    <property type="entry name" value="ACD_sHsps_p23-like"/>
    <property type="match status" value="1"/>
</dbReference>
<comment type="caution">
    <text evidence="2">The sequence shown here is derived from an EMBL/GenBank/DDBJ whole genome shotgun (WGS) entry which is preliminary data.</text>
</comment>
<organism evidence="2 3">
    <name type="scientific">Thalictrum thalictroides</name>
    <name type="common">Rue-anemone</name>
    <name type="synonym">Anemone thalictroides</name>
    <dbReference type="NCBI Taxonomy" id="46969"/>
    <lineage>
        <taxon>Eukaryota</taxon>
        <taxon>Viridiplantae</taxon>
        <taxon>Streptophyta</taxon>
        <taxon>Embryophyta</taxon>
        <taxon>Tracheophyta</taxon>
        <taxon>Spermatophyta</taxon>
        <taxon>Magnoliopsida</taxon>
        <taxon>Ranunculales</taxon>
        <taxon>Ranunculaceae</taxon>
        <taxon>Thalictroideae</taxon>
        <taxon>Thalictrum</taxon>
    </lineage>
</organism>
<proteinExistence type="predicted"/>
<evidence type="ECO:0000259" key="1">
    <source>
        <dbReference type="Pfam" id="PF00011"/>
    </source>
</evidence>
<feature type="domain" description="SHSP" evidence="1">
    <location>
        <begin position="96"/>
        <end position="177"/>
    </location>
</feature>
<evidence type="ECO:0000313" key="2">
    <source>
        <dbReference type="EMBL" id="KAF5199038.1"/>
    </source>
</evidence>
<dbReference type="Proteomes" id="UP000554482">
    <property type="component" value="Unassembled WGS sequence"/>
</dbReference>
<reference evidence="2 3" key="1">
    <citation type="submission" date="2020-06" db="EMBL/GenBank/DDBJ databases">
        <title>Transcriptomic and genomic resources for Thalictrum thalictroides and T. hernandezii: Facilitating candidate gene discovery in an emerging model plant lineage.</title>
        <authorList>
            <person name="Arias T."/>
            <person name="Riano-Pachon D.M."/>
            <person name="Di Stilio V.S."/>
        </authorList>
    </citation>
    <scope>NUCLEOTIDE SEQUENCE [LARGE SCALE GENOMIC DNA]</scope>
    <source>
        <strain evidence="3">cv. WT478/WT964</strain>
        <tissue evidence="2">Leaves</tissue>
    </source>
</reference>
<name>A0A7J6WQ24_THATH</name>
<dbReference type="SUPFAM" id="SSF49764">
    <property type="entry name" value="HSP20-like chaperones"/>
    <property type="match status" value="1"/>
</dbReference>